<protein>
    <recommendedName>
        <fullName evidence="11">Leucine-rich repeat-containing N-terminal plant-type domain-containing protein</fullName>
    </recommendedName>
</protein>
<keyword evidence="10" id="KW-1185">Reference proteome</keyword>
<keyword evidence="5 8" id="KW-0472">Membrane</keyword>
<evidence type="ECO:0000256" key="3">
    <source>
        <dbReference type="ARBA" id="ARBA00022729"/>
    </source>
</evidence>
<keyword evidence="3" id="KW-0732">Signal</keyword>
<keyword evidence="2 8" id="KW-0812">Transmembrane</keyword>
<evidence type="ECO:0000313" key="9">
    <source>
        <dbReference type="EMBL" id="RXH83165.1"/>
    </source>
</evidence>
<gene>
    <name evidence="9" type="ORF">DVH24_003663</name>
</gene>
<dbReference type="Gene3D" id="3.80.10.10">
    <property type="entry name" value="Ribonuclease Inhibitor"/>
    <property type="match status" value="1"/>
</dbReference>
<comment type="subcellular location">
    <subcellularLocation>
        <location evidence="1">Membrane</location>
        <topology evidence="1">Single-pass type I membrane protein</topology>
    </subcellularLocation>
</comment>
<evidence type="ECO:0000313" key="10">
    <source>
        <dbReference type="Proteomes" id="UP000290289"/>
    </source>
</evidence>
<comment type="caution">
    <text evidence="9">The sequence shown here is derived from an EMBL/GenBank/DDBJ whole genome shotgun (WGS) entry which is preliminary data.</text>
</comment>
<dbReference type="Proteomes" id="UP000290289">
    <property type="component" value="Chromosome 11"/>
</dbReference>
<name>A0A498ILZ2_MALDO</name>
<dbReference type="AlphaFoldDB" id="A0A498ILZ2"/>
<reference evidence="9 10" key="1">
    <citation type="submission" date="2018-10" db="EMBL/GenBank/DDBJ databases">
        <title>A high-quality apple genome assembly.</title>
        <authorList>
            <person name="Hu J."/>
        </authorList>
    </citation>
    <scope>NUCLEOTIDE SEQUENCE [LARGE SCALE GENOMIC DNA]</scope>
    <source>
        <strain evidence="10">cv. HFTH1</strain>
        <tissue evidence="9">Young leaf</tissue>
    </source>
</reference>
<dbReference type="EMBL" id="RDQH01000337">
    <property type="protein sequence ID" value="RXH83165.1"/>
    <property type="molecule type" value="Genomic_DNA"/>
</dbReference>
<dbReference type="InterPro" id="IPR046956">
    <property type="entry name" value="RLP23-like"/>
</dbReference>
<evidence type="ECO:0000256" key="5">
    <source>
        <dbReference type="ARBA" id="ARBA00023136"/>
    </source>
</evidence>
<organism evidence="9 10">
    <name type="scientific">Malus domestica</name>
    <name type="common">Apple</name>
    <name type="synonym">Pyrus malus</name>
    <dbReference type="NCBI Taxonomy" id="3750"/>
    <lineage>
        <taxon>Eukaryota</taxon>
        <taxon>Viridiplantae</taxon>
        <taxon>Streptophyta</taxon>
        <taxon>Embryophyta</taxon>
        <taxon>Tracheophyta</taxon>
        <taxon>Spermatophyta</taxon>
        <taxon>Magnoliopsida</taxon>
        <taxon>eudicotyledons</taxon>
        <taxon>Gunneridae</taxon>
        <taxon>Pentapetalae</taxon>
        <taxon>rosids</taxon>
        <taxon>fabids</taxon>
        <taxon>Rosales</taxon>
        <taxon>Rosaceae</taxon>
        <taxon>Amygdaloideae</taxon>
        <taxon>Maleae</taxon>
        <taxon>Malus</taxon>
    </lineage>
</organism>
<proteinExistence type="predicted"/>
<evidence type="ECO:0000256" key="4">
    <source>
        <dbReference type="ARBA" id="ARBA00022989"/>
    </source>
</evidence>
<dbReference type="PANTHER" id="PTHR48063:SF98">
    <property type="entry name" value="LRR RECEPTOR-LIKE SERINE_THREONINE-PROTEIN KINASE FLS2"/>
    <property type="match status" value="1"/>
</dbReference>
<dbReference type="GO" id="GO:0016020">
    <property type="term" value="C:membrane"/>
    <property type="evidence" value="ECO:0007669"/>
    <property type="project" value="UniProtKB-SubCell"/>
</dbReference>
<evidence type="ECO:0000256" key="8">
    <source>
        <dbReference type="SAM" id="Phobius"/>
    </source>
</evidence>
<keyword evidence="7" id="KW-0325">Glycoprotein</keyword>
<dbReference type="InterPro" id="IPR032675">
    <property type="entry name" value="LRR_dom_sf"/>
</dbReference>
<keyword evidence="6" id="KW-0675">Receptor</keyword>
<evidence type="ECO:0000256" key="1">
    <source>
        <dbReference type="ARBA" id="ARBA00004479"/>
    </source>
</evidence>
<accession>A0A498ILZ2</accession>
<evidence type="ECO:0008006" key="11">
    <source>
        <dbReference type="Google" id="ProtNLM"/>
    </source>
</evidence>
<feature type="transmembrane region" description="Helical" evidence="8">
    <location>
        <begin position="74"/>
        <end position="96"/>
    </location>
</feature>
<evidence type="ECO:0000256" key="7">
    <source>
        <dbReference type="ARBA" id="ARBA00023180"/>
    </source>
</evidence>
<evidence type="ECO:0000256" key="2">
    <source>
        <dbReference type="ARBA" id="ARBA00022692"/>
    </source>
</evidence>
<dbReference type="PANTHER" id="PTHR48063">
    <property type="entry name" value="LRR RECEPTOR-LIKE KINASE"/>
    <property type="match status" value="1"/>
</dbReference>
<evidence type="ECO:0000256" key="6">
    <source>
        <dbReference type="ARBA" id="ARBA00023170"/>
    </source>
</evidence>
<keyword evidence="4 8" id="KW-1133">Transmembrane helix</keyword>
<sequence>MTSLNFLNEFDVSYNNLEGKIPTSTQLQNFNASAFEGNPKLCGAPLPNECREIDAYNKNIVDQDANNKGDEIPWFYIFATLGFIVGFWGVCGSLFLKKTWRYSYFQFLDNVQDSLYVKMAVCMGKMKRRIRD</sequence>